<feature type="compositionally biased region" description="Low complexity" evidence="1">
    <location>
        <begin position="104"/>
        <end position="133"/>
    </location>
</feature>
<evidence type="ECO:0008006" key="4">
    <source>
        <dbReference type="Google" id="ProtNLM"/>
    </source>
</evidence>
<dbReference type="Proteomes" id="UP001314205">
    <property type="component" value="Unassembled WGS sequence"/>
</dbReference>
<dbReference type="EMBL" id="CAVLGL010000086">
    <property type="protein sequence ID" value="CAK1591369.1"/>
    <property type="molecule type" value="Genomic_DNA"/>
</dbReference>
<name>A0AAV1LBE1_9NEOP</name>
<feature type="region of interest" description="Disordered" evidence="1">
    <location>
        <begin position="101"/>
        <end position="133"/>
    </location>
</feature>
<reference evidence="2 3" key="1">
    <citation type="submission" date="2023-11" db="EMBL/GenBank/DDBJ databases">
        <authorList>
            <person name="Hedman E."/>
            <person name="Englund M."/>
            <person name="Stromberg M."/>
            <person name="Nyberg Akerstrom W."/>
            <person name="Nylinder S."/>
            <person name="Jareborg N."/>
            <person name="Kallberg Y."/>
            <person name="Kronander E."/>
        </authorList>
    </citation>
    <scope>NUCLEOTIDE SEQUENCE [LARGE SCALE GENOMIC DNA]</scope>
</reference>
<comment type="caution">
    <text evidence="2">The sequence shown here is derived from an EMBL/GenBank/DDBJ whole genome shotgun (WGS) entry which is preliminary data.</text>
</comment>
<proteinExistence type="predicted"/>
<evidence type="ECO:0000313" key="3">
    <source>
        <dbReference type="Proteomes" id="UP001314205"/>
    </source>
</evidence>
<evidence type="ECO:0000313" key="2">
    <source>
        <dbReference type="EMBL" id="CAK1591369.1"/>
    </source>
</evidence>
<keyword evidence="3" id="KW-1185">Reference proteome</keyword>
<dbReference type="AlphaFoldDB" id="A0AAV1LBE1"/>
<organism evidence="2 3">
    <name type="scientific">Parnassius mnemosyne</name>
    <name type="common">clouded apollo</name>
    <dbReference type="NCBI Taxonomy" id="213953"/>
    <lineage>
        <taxon>Eukaryota</taxon>
        <taxon>Metazoa</taxon>
        <taxon>Ecdysozoa</taxon>
        <taxon>Arthropoda</taxon>
        <taxon>Hexapoda</taxon>
        <taxon>Insecta</taxon>
        <taxon>Pterygota</taxon>
        <taxon>Neoptera</taxon>
        <taxon>Endopterygota</taxon>
        <taxon>Lepidoptera</taxon>
        <taxon>Glossata</taxon>
        <taxon>Ditrysia</taxon>
        <taxon>Papilionoidea</taxon>
        <taxon>Papilionidae</taxon>
        <taxon>Parnassiinae</taxon>
        <taxon>Parnassini</taxon>
        <taxon>Parnassius</taxon>
        <taxon>Driopa</taxon>
    </lineage>
</organism>
<dbReference type="PANTHER" id="PTHR33327">
    <property type="entry name" value="ENDONUCLEASE"/>
    <property type="match status" value="1"/>
</dbReference>
<sequence length="172" mass="19264">MNTWLIITPGNELLRRMRDLARNKMPDTTLQIMWTRHLPTAVQAVLAVTEVKDLESLATVADKVMEATRPAEIAEVSSVTSSKLSDLEDMVGKLQIEIAELRQSRSNQRNNNSSNRGRPGRSGSRQRSGSMSRKNPKWLCFYHHRYGPKAAKCVDPCNWTGAKPSTPFAQGN</sequence>
<dbReference type="PANTHER" id="PTHR33327:SF3">
    <property type="entry name" value="RNA-DIRECTED DNA POLYMERASE"/>
    <property type="match status" value="1"/>
</dbReference>
<accession>A0AAV1LBE1</accession>
<protein>
    <recommendedName>
        <fullName evidence="4">Gag protein</fullName>
    </recommendedName>
</protein>
<gene>
    <name evidence="2" type="ORF">PARMNEM_LOCUS11620</name>
</gene>
<evidence type="ECO:0000256" key="1">
    <source>
        <dbReference type="SAM" id="MobiDB-lite"/>
    </source>
</evidence>